<evidence type="ECO:0000313" key="1">
    <source>
        <dbReference type="EMBL" id="MBB4892533.1"/>
    </source>
</evidence>
<dbReference type="Gene3D" id="3.30.530.20">
    <property type="match status" value="1"/>
</dbReference>
<dbReference type="Pfam" id="PF10604">
    <property type="entry name" value="Polyketide_cyc2"/>
    <property type="match status" value="1"/>
</dbReference>
<dbReference type="AlphaFoldDB" id="A0A7W7PKM1"/>
<dbReference type="RefSeq" id="WP_184347630.1">
    <property type="nucleotide sequence ID" value="NZ_JACHJH010000002.1"/>
</dbReference>
<evidence type="ECO:0000313" key="2">
    <source>
        <dbReference type="Proteomes" id="UP000556084"/>
    </source>
</evidence>
<comment type="caution">
    <text evidence="1">The sequence shown here is derived from an EMBL/GenBank/DDBJ whole genome shotgun (WGS) entry which is preliminary data.</text>
</comment>
<dbReference type="SUPFAM" id="SSF55961">
    <property type="entry name" value="Bet v1-like"/>
    <property type="match status" value="1"/>
</dbReference>
<dbReference type="EMBL" id="JACHJH010000002">
    <property type="protein sequence ID" value="MBB4892533.1"/>
    <property type="molecule type" value="Genomic_DNA"/>
</dbReference>
<evidence type="ECO:0008006" key="3">
    <source>
        <dbReference type="Google" id="ProtNLM"/>
    </source>
</evidence>
<protein>
    <recommendedName>
        <fullName evidence="3">SRPBCC family protein</fullName>
    </recommendedName>
</protein>
<dbReference type="Proteomes" id="UP000556084">
    <property type="component" value="Unassembled WGS sequence"/>
</dbReference>
<gene>
    <name evidence="1" type="ORF">FHS39_001544</name>
</gene>
<organism evidence="1 2">
    <name type="scientific">Streptomyces olivoverticillatus</name>
    <dbReference type="NCBI Taxonomy" id="66427"/>
    <lineage>
        <taxon>Bacteria</taxon>
        <taxon>Bacillati</taxon>
        <taxon>Actinomycetota</taxon>
        <taxon>Actinomycetes</taxon>
        <taxon>Kitasatosporales</taxon>
        <taxon>Streptomycetaceae</taxon>
        <taxon>Streptomyces</taxon>
    </lineage>
</organism>
<name>A0A7W7PKM1_9ACTN</name>
<accession>A0A7W7PKM1</accession>
<sequence>MSEFERSRAMPALPEVVYDQACDLRRLEAWLPRDLHVRQEDPPAVTVHEDRTGEDAAAMVRLQKDRLRMEWGTRETGRYAGWLEVTGTGSGASTVTVHLSFFDESHAPSDGSVEDALEKSLDRLAEQVRLRADAPEGPG</sequence>
<proteinExistence type="predicted"/>
<reference evidence="1 2" key="1">
    <citation type="submission" date="2020-08" db="EMBL/GenBank/DDBJ databases">
        <title>Genomic Encyclopedia of Type Strains, Phase III (KMG-III): the genomes of soil and plant-associated and newly described type strains.</title>
        <authorList>
            <person name="Whitman W."/>
        </authorList>
    </citation>
    <scope>NUCLEOTIDE SEQUENCE [LARGE SCALE GENOMIC DNA]</scope>
    <source>
        <strain evidence="1 2">CECT 3266</strain>
    </source>
</reference>
<dbReference type="InterPro" id="IPR019587">
    <property type="entry name" value="Polyketide_cyclase/dehydratase"/>
</dbReference>
<keyword evidence="2" id="KW-1185">Reference proteome</keyword>
<dbReference type="InterPro" id="IPR023393">
    <property type="entry name" value="START-like_dom_sf"/>
</dbReference>